<reference evidence="3 4" key="1">
    <citation type="submission" date="2020-02" db="EMBL/GenBank/DDBJ databases">
        <title>Whole-genome analyses of novel actinobacteria.</title>
        <authorList>
            <person name="Sahin N."/>
            <person name="Tokatli A."/>
        </authorList>
    </citation>
    <scope>NUCLEOTIDE SEQUENCE [LARGE SCALE GENOMIC DNA]</scope>
    <source>
        <strain evidence="3 4">YC504</strain>
    </source>
</reference>
<feature type="region of interest" description="Disordered" evidence="1">
    <location>
        <begin position="117"/>
        <end position="180"/>
    </location>
</feature>
<keyword evidence="2" id="KW-1133">Transmembrane helix</keyword>
<feature type="region of interest" description="Disordered" evidence="1">
    <location>
        <begin position="1"/>
        <end position="87"/>
    </location>
</feature>
<feature type="compositionally biased region" description="Pro residues" evidence="1">
    <location>
        <begin position="140"/>
        <end position="158"/>
    </location>
</feature>
<name>A0A6G4XXV2_9ACTN</name>
<keyword evidence="2" id="KW-0472">Membrane</keyword>
<dbReference type="EMBL" id="JAAKZW010000368">
    <property type="protein sequence ID" value="NGO81637.1"/>
    <property type="molecule type" value="Genomic_DNA"/>
</dbReference>
<feature type="compositionally biased region" description="Low complexity" evidence="1">
    <location>
        <begin position="370"/>
        <end position="380"/>
    </location>
</feature>
<feature type="transmembrane region" description="Helical" evidence="2">
    <location>
        <begin position="92"/>
        <end position="109"/>
    </location>
</feature>
<dbReference type="RefSeq" id="WP_165337023.1">
    <property type="nucleotide sequence ID" value="NZ_JAAKZW010000368.1"/>
</dbReference>
<evidence type="ECO:0000256" key="2">
    <source>
        <dbReference type="SAM" id="Phobius"/>
    </source>
</evidence>
<dbReference type="AlphaFoldDB" id="A0A6G4XXV2"/>
<organism evidence="3 4">
    <name type="scientific">Streptomyces mesophilus</name>
    <dbReference type="NCBI Taxonomy" id="1775132"/>
    <lineage>
        <taxon>Bacteria</taxon>
        <taxon>Bacillati</taxon>
        <taxon>Actinomycetota</taxon>
        <taxon>Actinomycetes</taxon>
        <taxon>Kitasatosporales</taxon>
        <taxon>Streptomycetaceae</taxon>
        <taxon>Streptomyces</taxon>
    </lineage>
</organism>
<keyword evidence="2" id="KW-0812">Transmembrane</keyword>
<evidence type="ECO:0000256" key="1">
    <source>
        <dbReference type="SAM" id="MobiDB-lite"/>
    </source>
</evidence>
<feature type="region of interest" description="Disordered" evidence="1">
    <location>
        <begin position="370"/>
        <end position="403"/>
    </location>
</feature>
<sequence>MGRRGGRGDSSGGRGGSSGGQGNASGGQGDSSIPDEEWERFLRESEAGAAPAPAEPSARARQVAARLRDSPEPGAWRTGPAAEPRRARARKWGYAAAIVGSVAVLLFAMKPSLLTGGDPAPKPSEPLPAKALPAETAPPETAPPETAPPETAPPPVDPQAPTLAEPFRGSPASQWADGAEGVHVPGARATAWMSEAEVAQALVLAREFLVATNLDPKVLYGERPAKAITLINPHQPDMRRFVDRALRKPTEQDDPTYLISRFHPFKTKLVGEVVKTRGRLTYKKGSRGDLVVTADVTLVYPVTTVAEGDEEVLRVIVRRELTLSWDDPAKWQTAPGTFSVLDYRSEFTNTGCDTAPTGYIEPWFAATAEASGGPSAGAPTVDPYDRSAPMREPDAGCQAVSRT</sequence>
<feature type="compositionally biased region" description="Low complexity" evidence="1">
    <location>
        <begin position="127"/>
        <end position="139"/>
    </location>
</feature>
<proteinExistence type="predicted"/>
<comment type="caution">
    <text evidence="3">The sequence shown here is derived from an EMBL/GenBank/DDBJ whole genome shotgun (WGS) entry which is preliminary data.</text>
</comment>
<protein>
    <submittedName>
        <fullName evidence="3">Uncharacterized protein</fullName>
    </submittedName>
</protein>
<feature type="compositionally biased region" description="Basic and acidic residues" evidence="1">
    <location>
        <begin position="383"/>
        <end position="394"/>
    </location>
</feature>
<accession>A0A6G4XXV2</accession>
<evidence type="ECO:0000313" key="4">
    <source>
        <dbReference type="Proteomes" id="UP000481109"/>
    </source>
</evidence>
<dbReference type="Proteomes" id="UP000481109">
    <property type="component" value="Unassembled WGS sequence"/>
</dbReference>
<evidence type="ECO:0000313" key="3">
    <source>
        <dbReference type="EMBL" id="NGO81637.1"/>
    </source>
</evidence>
<feature type="compositionally biased region" description="Low complexity" evidence="1">
    <location>
        <begin position="47"/>
        <end position="61"/>
    </location>
</feature>
<gene>
    <name evidence="3" type="ORF">G6045_39185</name>
</gene>
<feature type="compositionally biased region" description="Gly residues" evidence="1">
    <location>
        <begin position="8"/>
        <end position="29"/>
    </location>
</feature>
<keyword evidence="4" id="KW-1185">Reference proteome</keyword>